<evidence type="ECO:0000313" key="2">
    <source>
        <dbReference type="EMBL" id="CAI8037322.1"/>
    </source>
</evidence>
<organism evidence="2 3">
    <name type="scientific">Geodia barretti</name>
    <name type="common">Barrett's horny sponge</name>
    <dbReference type="NCBI Taxonomy" id="519541"/>
    <lineage>
        <taxon>Eukaryota</taxon>
        <taxon>Metazoa</taxon>
        <taxon>Porifera</taxon>
        <taxon>Demospongiae</taxon>
        <taxon>Heteroscleromorpha</taxon>
        <taxon>Tetractinellida</taxon>
        <taxon>Astrophorina</taxon>
        <taxon>Geodiidae</taxon>
        <taxon>Geodia</taxon>
    </lineage>
</organism>
<proteinExistence type="predicted"/>
<feature type="signal peptide" evidence="1">
    <location>
        <begin position="1"/>
        <end position="17"/>
    </location>
</feature>
<name>A0AA35SXL1_GEOBA</name>
<evidence type="ECO:0000313" key="3">
    <source>
        <dbReference type="Proteomes" id="UP001174909"/>
    </source>
</evidence>
<dbReference type="EMBL" id="CASHTH010002924">
    <property type="protein sequence ID" value="CAI8037322.1"/>
    <property type="molecule type" value="Genomic_DNA"/>
</dbReference>
<evidence type="ECO:0000256" key="1">
    <source>
        <dbReference type="SAM" id="SignalP"/>
    </source>
</evidence>
<feature type="chain" id="PRO_5041430362" evidence="1">
    <location>
        <begin position="18"/>
        <end position="276"/>
    </location>
</feature>
<gene>
    <name evidence="2" type="ORF">GBAR_LOCUS20858</name>
</gene>
<accession>A0AA35SXL1</accession>
<dbReference type="Proteomes" id="UP001174909">
    <property type="component" value="Unassembled WGS sequence"/>
</dbReference>
<keyword evidence="3" id="KW-1185">Reference proteome</keyword>
<sequence>MVLFLFIIVAVSFTVNASPLKVLQTQPPGGTNMRIPSTGCVVLECLVEGGRAGWDIGKGQAFQAGVHQNISLEDGIYTLHYVQFVNITANYSGDYSELSICGTGVMNKTVISVACFAYHFNDFLLKRVPKPPSSSSSNHITVEVHDVMDPKTVKIKFFKNSTSVHLECKDIDSNCLFLFDGKIPFVLQNNTEECVDVSDNNRLGWISVYQIDRGKVGHALDWHQHVMNEDQLQLLCPSGTNTSDPTAIDNSTATTSSAAGPLIAALAALVSLAVVN</sequence>
<protein>
    <submittedName>
        <fullName evidence="2">Uncharacterized protein</fullName>
    </submittedName>
</protein>
<reference evidence="2" key="1">
    <citation type="submission" date="2023-03" db="EMBL/GenBank/DDBJ databases">
        <authorList>
            <person name="Steffen K."/>
            <person name="Cardenas P."/>
        </authorList>
    </citation>
    <scope>NUCLEOTIDE SEQUENCE</scope>
</reference>
<comment type="caution">
    <text evidence="2">The sequence shown here is derived from an EMBL/GenBank/DDBJ whole genome shotgun (WGS) entry which is preliminary data.</text>
</comment>
<dbReference type="AlphaFoldDB" id="A0AA35SXL1"/>
<keyword evidence="1" id="KW-0732">Signal</keyword>